<evidence type="ECO:0000256" key="3">
    <source>
        <dbReference type="ARBA" id="ARBA00022771"/>
    </source>
</evidence>
<dbReference type="GO" id="GO:0003677">
    <property type="term" value="F:DNA binding"/>
    <property type="evidence" value="ECO:0007669"/>
    <property type="project" value="UniProtKB-KW"/>
</dbReference>
<comment type="caution">
    <text evidence="8">The sequence shown here is derived from an EMBL/GenBank/DDBJ whole genome shotgun (WGS) entry which is preliminary data.</text>
</comment>
<evidence type="ECO:0000313" key="8">
    <source>
        <dbReference type="EMBL" id="KAG2328281.1"/>
    </source>
</evidence>
<dbReference type="InterPro" id="IPR013955">
    <property type="entry name" value="Rep_factor-A_C"/>
</dbReference>
<dbReference type="GO" id="GO:0008270">
    <property type="term" value="F:zinc ion binding"/>
    <property type="evidence" value="ECO:0007669"/>
    <property type="project" value="UniProtKB-KW"/>
</dbReference>
<dbReference type="AlphaFoldDB" id="A0A8X7WEH8"/>
<dbReference type="InterPro" id="IPR047192">
    <property type="entry name" value="Euk_RPA1_DBD_C"/>
</dbReference>
<keyword evidence="5" id="KW-0238">DNA-binding</keyword>
<dbReference type="InterPro" id="IPR003871">
    <property type="entry name" value="RFA1B/D_OB_1st"/>
</dbReference>
<dbReference type="Pfam" id="PF02721">
    <property type="entry name" value="DUF223"/>
    <property type="match status" value="1"/>
</dbReference>
<dbReference type="OrthoDB" id="1098637at2759"/>
<evidence type="ECO:0000313" key="9">
    <source>
        <dbReference type="Proteomes" id="UP000886595"/>
    </source>
</evidence>
<gene>
    <name evidence="8" type="ORF">Bca52824_011009</name>
</gene>
<evidence type="ECO:0000259" key="7">
    <source>
        <dbReference type="Pfam" id="PF08646"/>
    </source>
</evidence>
<dbReference type="Proteomes" id="UP000886595">
    <property type="component" value="Unassembled WGS sequence"/>
</dbReference>
<comment type="similarity">
    <text evidence="1">Belongs to the replication factor A protein 1 family.</text>
</comment>
<evidence type="ECO:0000256" key="1">
    <source>
        <dbReference type="ARBA" id="ARBA00005690"/>
    </source>
</evidence>
<evidence type="ECO:0000256" key="5">
    <source>
        <dbReference type="ARBA" id="ARBA00023125"/>
    </source>
</evidence>
<protein>
    <submittedName>
        <fullName evidence="8">Uncharacterized protein</fullName>
    </submittedName>
</protein>
<dbReference type="SUPFAM" id="SSF50249">
    <property type="entry name" value="Nucleic acid-binding proteins"/>
    <property type="match status" value="3"/>
</dbReference>
<evidence type="ECO:0000259" key="6">
    <source>
        <dbReference type="Pfam" id="PF02721"/>
    </source>
</evidence>
<dbReference type="CDD" id="cd04481">
    <property type="entry name" value="RPA1_DBD_B_like"/>
    <property type="match status" value="1"/>
</dbReference>
<dbReference type="InterPro" id="IPR012340">
    <property type="entry name" value="NA-bd_OB-fold"/>
</dbReference>
<feature type="domain" description="Replication factor A C-terminal" evidence="7">
    <location>
        <begin position="251"/>
        <end position="375"/>
    </location>
</feature>
<dbReference type="PANTHER" id="PTHR47165:SF4">
    <property type="entry name" value="OS03G0429900 PROTEIN"/>
    <property type="match status" value="1"/>
</dbReference>
<accession>A0A8X7WEH8</accession>
<name>A0A8X7WEH8_BRACI</name>
<reference evidence="8 9" key="1">
    <citation type="submission" date="2020-02" db="EMBL/GenBank/DDBJ databases">
        <authorList>
            <person name="Ma Q."/>
            <person name="Huang Y."/>
            <person name="Song X."/>
            <person name="Pei D."/>
        </authorList>
    </citation>
    <scope>NUCLEOTIDE SEQUENCE [LARGE SCALE GENOMIC DNA]</scope>
    <source>
        <strain evidence="8">Sxm20200214</strain>
        <tissue evidence="8">Leaf</tissue>
    </source>
</reference>
<sequence>MVLVDSNGVKIHAFVKKELVNHFDSFLAQGISKILINFSVGHSSGLYQTTIHPYKISFLETTCVRNCEELPISVSRFDPANYRDILDGSLNPDYLIADVIGQTVEVSPIEVVSVNGKDTNKITLELRNSIDVRLHTVLWGKFSTDVMEAIQLRSEHAIICVIRFGKIKVWKDERSISNAYNVSDVELNPSMAEVDNFFELLPKDELALAIVDAKPLSIIFGVSEKDDFFVNTPTKTISQFSESRQVEKCIVMCTIAAIDSDMGWYYLSCKVCAKKVLSVPNDAADDGDDDNPLMFSYYCAKCKCYNPKLLSRYKLHLHVMDNTGNSKFLLFDNLALQLVHQPCIELAGPNVDEIEEPAAIPLGLKNLVGKTYLFKTDTYKVVKIITNQDIITEFDTKTNPKVPRLTYEADNSIQSDAPEVYLWSLPIPPLCHVGMHIVNLGEAFDQNSVTRTPCTTRIKKEKTDKSGLMSCTTRSCF</sequence>
<dbReference type="CDD" id="cd04476">
    <property type="entry name" value="RPA1_DBD_C"/>
    <property type="match status" value="1"/>
</dbReference>
<evidence type="ECO:0000256" key="4">
    <source>
        <dbReference type="ARBA" id="ARBA00022833"/>
    </source>
</evidence>
<keyword evidence="3" id="KW-0863">Zinc-finger</keyword>
<dbReference type="Pfam" id="PF08646">
    <property type="entry name" value="Rep_fac-A_C"/>
    <property type="match status" value="1"/>
</dbReference>
<keyword evidence="2" id="KW-0479">Metal-binding</keyword>
<dbReference type="EMBL" id="JAAMPC010000002">
    <property type="protein sequence ID" value="KAG2328281.1"/>
    <property type="molecule type" value="Genomic_DNA"/>
</dbReference>
<proteinExistence type="inferred from homology"/>
<feature type="domain" description="Replication protein A 70 kDa DNA-binding subunit B/D first OB fold" evidence="6">
    <location>
        <begin position="1"/>
        <end position="67"/>
    </location>
</feature>
<dbReference type="Gene3D" id="2.40.50.140">
    <property type="entry name" value="Nucleic acid-binding proteins"/>
    <property type="match status" value="3"/>
</dbReference>
<keyword evidence="4" id="KW-0862">Zinc</keyword>
<dbReference type="CDD" id="cd04480">
    <property type="entry name" value="RPA1_DBD_A_like"/>
    <property type="match status" value="1"/>
</dbReference>
<organism evidence="8 9">
    <name type="scientific">Brassica carinata</name>
    <name type="common">Ethiopian mustard</name>
    <name type="synonym">Abyssinian cabbage</name>
    <dbReference type="NCBI Taxonomy" id="52824"/>
    <lineage>
        <taxon>Eukaryota</taxon>
        <taxon>Viridiplantae</taxon>
        <taxon>Streptophyta</taxon>
        <taxon>Embryophyta</taxon>
        <taxon>Tracheophyta</taxon>
        <taxon>Spermatophyta</taxon>
        <taxon>Magnoliopsida</taxon>
        <taxon>eudicotyledons</taxon>
        <taxon>Gunneridae</taxon>
        <taxon>Pentapetalae</taxon>
        <taxon>rosids</taxon>
        <taxon>malvids</taxon>
        <taxon>Brassicales</taxon>
        <taxon>Brassicaceae</taxon>
        <taxon>Brassiceae</taxon>
        <taxon>Brassica</taxon>
    </lineage>
</organism>
<dbReference type="PANTHER" id="PTHR47165">
    <property type="entry name" value="OS03G0429900 PROTEIN"/>
    <property type="match status" value="1"/>
</dbReference>
<evidence type="ECO:0000256" key="2">
    <source>
        <dbReference type="ARBA" id="ARBA00022723"/>
    </source>
</evidence>
<keyword evidence="9" id="KW-1185">Reference proteome</keyword>